<protein>
    <submittedName>
        <fullName evidence="2">Uncharacterized protein</fullName>
    </submittedName>
</protein>
<accession>A0A1Q9F1R1</accession>
<dbReference type="Proteomes" id="UP000186817">
    <property type="component" value="Unassembled WGS sequence"/>
</dbReference>
<evidence type="ECO:0000313" key="3">
    <source>
        <dbReference type="Proteomes" id="UP000186817"/>
    </source>
</evidence>
<reference evidence="2 3" key="1">
    <citation type="submission" date="2016-02" db="EMBL/GenBank/DDBJ databases">
        <title>Genome analysis of coral dinoflagellate symbionts highlights evolutionary adaptations to a symbiotic lifestyle.</title>
        <authorList>
            <person name="Aranda M."/>
            <person name="Li Y."/>
            <person name="Liew Y.J."/>
            <person name="Baumgarten S."/>
            <person name="Simakov O."/>
            <person name="Wilson M."/>
            <person name="Piel J."/>
            <person name="Ashoor H."/>
            <person name="Bougouffa S."/>
            <person name="Bajic V.B."/>
            <person name="Ryu T."/>
            <person name="Ravasi T."/>
            <person name="Bayer T."/>
            <person name="Micklem G."/>
            <person name="Kim H."/>
            <person name="Bhak J."/>
            <person name="Lajeunesse T.C."/>
            <person name="Voolstra C.R."/>
        </authorList>
    </citation>
    <scope>NUCLEOTIDE SEQUENCE [LARGE SCALE GENOMIC DNA]</scope>
    <source>
        <strain evidence="2 3">CCMP2467</strain>
    </source>
</reference>
<keyword evidence="1" id="KW-0472">Membrane</keyword>
<name>A0A1Q9F1R1_SYMMI</name>
<dbReference type="AlphaFoldDB" id="A0A1Q9F1R1"/>
<comment type="caution">
    <text evidence="2">The sequence shown here is derived from an EMBL/GenBank/DDBJ whole genome shotgun (WGS) entry which is preliminary data.</text>
</comment>
<dbReference type="EMBL" id="LSRX01000026">
    <property type="protein sequence ID" value="OLQ13593.1"/>
    <property type="molecule type" value="Genomic_DNA"/>
</dbReference>
<organism evidence="2 3">
    <name type="scientific">Symbiodinium microadriaticum</name>
    <name type="common">Dinoflagellate</name>
    <name type="synonym">Zooxanthella microadriatica</name>
    <dbReference type="NCBI Taxonomy" id="2951"/>
    <lineage>
        <taxon>Eukaryota</taxon>
        <taxon>Sar</taxon>
        <taxon>Alveolata</taxon>
        <taxon>Dinophyceae</taxon>
        <taxon>Suessiales</taxon>
        <taxon>Symbiodiniaceae</taxon>
        <taxon>Symbiodinium</taxon>
    </lineage>
</organism>
<sequence>MTLEALSVHEYVFAVWKLVIRPPRRRYTRLELCGQFGNRFRVGGNMVVSRTNYEITNERTADEHCECDVLLANDFMQPLYKLAILTLASHAPGLAGLVAFQYIAFKRSLSEVSLRDGSLMLWLSMLAIAAFTCSAVLASASFMLADYLRRIAIDKAMSQGFGLQLPAKSIRQNRIGVSTVFLAFVNLALLLGELWQSVVFQRMPLKDVPLEGIQRVVPLGLYLVSLGGLVRSPKVRWHECQWLMRNARPLPTYLLMMEGEDNEQVQWYQAWIGQKIRTVRPPSREEGIELASRNRTDEVSASSPALEPDVSDKFFGDLPSLVEKVPALISHRRGALPVHLLLVLGFLAFLAYLPAAMLQIYKRLFMPQINNFEVHGGNFFEEDKGKVNYWIVPDEGQDQVVVG</sequence>
<dbReference type="OrthoDB" id="10476697at2759"/>
<keyword evidence="1" id="KW-1133">Transmembrane helix</keyword>
<gene>
    <name evidence="2" type="ORF">AK812_SmicGene2407</name>
</gene>
<feature type="transmembrane region" description="Helical" evidence="1">
    <location>
        <begin position="212"/>
        <end position="230"/>
    </location>
</feature>
<feature type="transmembrane region" description="Helical" evidence="1">
    <location>
        <begin position="119"/>
        <end position="145"/>
    </location>
</feature>
<feature type="transmembrane region" description="Helical" evidence="1">
    <location>
        <begin position="82"/>
        <end position="104"/>
    </location>
</feature>
<proteinExistence type="predicted"/>
<keyword evidence="3" id="KW-1185">Reference proteome</keyword>
<evidence type="ECO:0000256" key="1">
    <source>
        <dbReference type="SAM" id="Phobius"/>
    </source>
</evidence>
<feature type="transmembrane region" description="Helical" evidence="1">
    <location>
        <begin position="340"/>
        <end position="361"/>
    </location>
</feature>
<keyword evidence="1" id="KW-0812">Transmembrane</keyword>
<feature type="transmembrane region" description="Helical" evidence="1">
    <location>
        <begin position="175"/>
        <end position="192"/>
    </location>
</feature>
<evidence type="ECO:0000313" key="2">
    <source>
        <dbReference type="EMBL" id="OLQ13593.1"/>
    </source>
</evidence>